<proteinExistence type="predicted"/>
<reference evidence="8" key="1">
    <citation type="submission" date="2021-05" db="EMBL/GenBank/DDBJ databases">
        <title>The genome of the haptophyte Pavlova lutheri (Diacronema luteri, Pavlovales) - a model for lipid biosynthesis in eukaryotic algae.</title>
        <authorList>
            <person name="Hulatt C.J."/>
            <person name="Posewitz M.C."/>
        </authorList>
    </citation>
    <scope>NUCLEOTIDE SEQUENCE</scope>
    <source>
        <strain evidence="8">NIVA-4/92</strain>
    </source>
</reference>
<dbReference type="OMA" id="GPKYISG"/>
<dbReference type="OrthoDB" id="306876at2759"/>
<feature type="domain" description="EamA" evidence="7">
    <location>
        <begin position="31"/>
        <end position="174"/>
    </location>
</feature>
<protein>
    <recommendedName>
        <fullName evidence="7">EamA domain-containing protein</fullName>
    </recommendedName>
</protein>
<evidence type="ECO:0000256" key="1">
    <source>
        <dbReference type="ARBA" id="ARBA00004651"/>
    </source>
</evidence>
<keyword evidence="5 6" id="KW-0472">Membrane</keyword>
<feature type="transmembrane region" description="Helical" evidence="6">
    <location>
        <begin position="230"/>
        <end position="253"/>
    </location>
</feature>
<name>A0A8J5XB11_DIALT</name>
<dbReference type="InterPro" id="IPR000620">
    <property type="entry name" value="EamA_dom"/>
</dbReference>
<evidence type="ECO:0000256" key="4">
    <source>
        <dbReference type="ARBA" id="ARBA00022989"/>
    </source>
</evidence>
<dbReference type="SUPFAM" id="SSF103481">
    <property type="entry name" value="Multidrug resistance efflux transporter EmrE"/>
    <property type="match status" value="2"/>
</dbReference>
<evidence type="ECO:0000256" key="2">
    <source>
        <dbReference type="ARBA" id="ARBA00022475"/>
    </source>
</evidence>
<feature type="transmembrane region" description="Helical" evidence="6">
    <location>
        <begin position="30"/>
        <end position="52"/>
    </location>
</feature>
<dbReference type="AlphaFoldDB" id="A0A8J5XB11"/>
<dbReference type="InterPro" id="IPR037185">
    <property type="entry name" value="EmrE-like"/>
</dbReference>
<evidence type="ECO:0000256" key="5">
    <source>
        <dbReference type="ARBA" id="ARBA00023136"/>
    </source>
</evidence>
<keyword evidence="3 6" id="KW-0812">Transmembrane</keyword>
<feature type="transmembrane region" description="Helical" evidence="6">
    <location>
        <begin position="64"/>
        <end position="83"/>
    </location>
</feature>
<dbReference type="GO" id="GO:0005886">
    <property type="term" value="C:plasma membrane"/>
    <property type="evidence" value="ECO:0007669"/>
    <property type="project" value="UniProtKB-SubCell"/>
</dbReference>
<evidence type="ECO:0000256" key="6">
    <source>
        <dbReference type="SAM" id="Phobius"/>
    </source>
</evidence>
<dbReference type="Pfam" id="PF00892">
    <property type="entry name" value="EamA"/>
    <property type="match status" value="2"/>
</dbReference>
<feature type="transmembrane region" description="Helical" evidence="6">
    <location>
        <begin position="161"/>
        <end position="178"/>
    </location>
</feature>
<keyword evidence="4 6" id="KW-1133">Transmembrane helix</keyword>
<organism evidence="8 9">
    <name type="scientific">Diacronema lutheri</name>
    <name type="common">Unicellular marine alga</name>
    <name type="synonym">Monochrysis lutheri</name>
    <dbReference type="NCBI Taxonomy" id="2081491"/>
    <lineage>
        <taxon>Eukaryota</taxon>
        <taxon>Haptista</taxon>
        <taxon>Haptophyta</taxon>
        <taxon>Pavlovophyceae</taxon>
        <taxon>Pavlovales</taxon>
        <taxon>Pavlovaceae</taxon>
        <taxon>Diacronema</taxon>
    </lineage>
</organism>
<evidence type="ECO:0000313" key="9">
    <source>
        <dbReference type="Proteomes" id="UP000751190"/>
    </source>
</evidence>
<evidence type="ECO:0000256" key="3">
    <source>
        <dbReference type="ARBA" id="ARBA00022692"/>
    </source>
</evidence>
<feature type="transmembrane region" description="Helical" evidence="6">
    <location>
        <begin position="265"/>
        <end position="291"/>
    </location>
</feature>
<dbReference type="InterPro" id="IPR051258">
    <property type="entry name" value="Diverse_Substrate_Transporter"/>
</dbReference>
<evidence type="ECO:0000313" key="8">
    <source>
        <dbReference type="EMBL" id="KAG8463233.1"/>
    </source>
</evidence>
<dbReference type="EMBL" id="JAGTXO010000017">
    <property type="protein sequence ID" value="KAG8463233.1"/>
    <property type="molecule type" value="Genomic_DNA"/>
</dbReference>
<feature type="transmembrane region" description="Helical" evidence="6">
    <location>
        <begin position="321"/>
        <end position="342"/>
    </location>
</feature>
<gene>
    <name evidence="8" type="ORF">KFE25_011230</name>
</gene>
<dbReference type="PANTHER" id="PTHR42920:SF5">
    <property type="entry name" value="EAMA DOMAIN-CONTAINING PROTEIN"/>
    <property type="match status" value="1"/>
</dbReference>
<sequence>MACTCERVASSPRLASVIGTQGSAARKRNVGFLLALAAVLAVASDGLLLKLSYRDGASAATAAIFKYSSSAATMACFLASLAARDRRRAKGTPALVPWPSATGWRYVLASATLNVFLEMCYTLGFAFTTSANVLAFAAIAPVWAALMSWPALGLRVPRRTVVACAFALAGSVVIGLSFRATLGTSATGADEGARTRDALGLVFAIGTGITAAAQLTLIQSAAMRAPETNMLIAHGLGVALVSLTGFALLPALHPPGAPLAPTDAAIGYLCLDGVVGSAFAISALTLAVSFIPATEVSLLLQVEGLLGPLSTFLVLNEVPTVYSLAGGGVVIAAVVVHEALAFREEIRAARDEAAASAAALSHSPAADAGAAELGVRR</sequence>
<comment type="subcellular location">
    <subcellularLocation>
        <location evidence="1">Cell membrane</location>
        <topology evidence="1">Multi-pass membrane protein</topology>
    </subcellularLocation>
</comment>
<feature type="transmembrane region" description="Helical" evidence="6">
    <location>
        <begin position="198"/>
        <end position="218"/>
    </location>
</feature>
<keyword evidence="9" id="KW-1185">Reference proteome</keyword>
<feature type="domain" description="EamA" evidence="7">
    <location>
        <begin position="199"/>
        <end position="336"/>
    </location>
</feature>
<keyword evidence="2" id="KW-1003">Cell membrane</keyword>
<accession>A0A8J5XB11</accession>
<evidence type="ECO:0000259" key="7">
    <source>
        <dbReference type="Pfam" id="PF00892"/>
    </source>
</evidence>
<dbReference type="PANTHER" id="PTHR42920">
    <property type="entry name" value="OS03G0707200 PROTEIN-RELATED"/>
    <property type="match status" value="1"/>
</dbReference>
<dbReference type="Proteomes" id="UP000751190">
    <property type="component" value="Unassembled WGS sequence"/>
</dbReference>
<comment type="caution">
    <text evidence="8">The sequence shown here is derived from an EMBL/GenBank/DDBJ whole genome shotgun (WGS) entry which is preliminary data.</text>
</comment>
<feature type="transmembrane region" description="Helical" evidence="6">
    <location>
        <begin position="133"/>
        <end position="154"/>
    </location>
</feature>